<proteinExistence type="predicted"/>
<feature type="region of interest" description="Disordered" evidence="1">
    <location>
        <begin position="36"/>
        <end position="62"/>
    </location>
</feature>
<name>M5G1J3_DACPD</name>
<dbReference type="OrthoDB" id="3353107at2759"/>
<evidence type="ECO:0000313" key="2">
    <source>
        <dbReference type="EMBL" id="EJU02080.1"/>
    </source>
</evidence>
<organism evidence="2 3">
    <name type="scientific">Dacryopinax primogenitus (strain DJM 731)</name>
    <name type="common">Brown rot fungus</name>
    <dbReference type="NCBI Taxonomy" id="1858805"/>
    <lineage>
        <taxon>Eukaryota</taxon>
        <taxon>Fungi</taxon>
        <taxon>Dikarya</taxon>
        <taxon>Basidiomycota</taxon>
        <taxon>Agaricomycotina</taxon>
        <taxon>Dacrymycetes</taxon>
        <taxon>Dacrymycetales</taxon>
        <taxon>Dacrymycetaceae</taxon>
        <taxon>Dacryopinax</taxon>
    </lineage>
</organism>
<accession>M5G1J3</accession>
<sequence length="154" mass="17034">MTAEGSVTVYGKYGDIYVSLTGLVDNLWDKDELSTAESPLHQDDQEMDQDGQEDRYALAPEEGGGHMYGVDWADLDRPALVQHHHAHHPLNMAEVVIDKPACPIGPREAAWLREVLTNLPDSDGQDEMALVWQKMLETYEVASAQPVGHDIGVV</sequence>
<dbReference type="AlphaFoldDB" id="M5G1J3"/>
<evidence type="ECO:0000313" key="3">
    <source>
        <dbReference type="Proteomes" id="UP000030653"/>
    </source>
</evidence>
<dbReference type="RefSeq" id="XP_040628977.1">
    <property type="nucleotide sequence ID" value="XM_040768381.1"/>
</dbReference>
<dbReference type="EMBL" id="JH795862">
    <property type="protein sequence ID" value="EJU02080.1"/>
    <property type="molecule type" value="Genomic_DNA"/>
</dbReference>
<dbReference type="GeneID" id="63683443"/>
<gene>
    <name evidence="2" type="ORF">DACRYDRAFT_107026</name>
</gene>
<protein>
    <submittedName>
        <fullName evidence="2">Uncharacterized protein</fullName>
    </submittedName>
</protein>
<reference evidence="2 3" key="1">
    <citation type="journal article" date="2012" name="Science">
        <title>The Paleozoic origin of enzymatic lignin decomposition reconstructed from 31 fungal genomes.</title>
        <authorList>
            <person name="Floudas D."/>
            <person name="Binder M."/>
            <person name="Riley R."/>
            <person name="Barry K."/>
            <person name="Blanchette R.A."/>
            <person name="Henrissat B."/>
            <person name="Martinez A.T."/>
            <person name="Otillar R."/>
            <person name="Spatafora J.W."/>
            <person name="Yadav J.S."/>
            <person name="Aerts A."/>
            <person name="Benoit I."/>
            <person name="Boyd A."/>
            <person name="Carlson A."/>
            <person name="Copeland A."/>
            <person name="Coutinho P.M."/>
            <person name="de Vries R.P."/>
            <person name="Ferreira P."/>
            <person name="Findley K."/>
            <person name="Foster B."/>
            <person name="Gaskell J."/>
            <person name="Glotzer D."/>
            <person name="Gorecki P."/>
            <person name="Heitman J."/>
            <person name="Hesse C."/>
            <person name="Hori C."/>
            <person name="Igarashi K."/>
            <person name="Jurgens J.A."/>
            <person name="Kallen N."/>
            <person name="Kersten P."/>
            <person name="Kohler A."/>
            <person name="Kuees U."/>
            <person name="Kumar T.K.A."/>
            <person name="Kuo A."/>
            <person name="LaButti K."/>
            <person name="Larrondo L.F."/>
            <person name="Lindquist E."/>
            <person name="Ling A."/>
            <person name="Lombard V."/>
            <person name="Lucas S."/>
            <person name="Lundell T."/>
            <person name="Martin R."/>
            <person name="McLaughlin D.J."/>
            <person name="Morgenstern I."/>
            <person name="Morin E."/>
            <person name="Murat C."/>
            <person name="Nagy L.G."/>
            <person name="Nolan M."/>
            <person name="Ohm R.A."/>
            <person name="Patyshakuliyeva A."/>
            <person name="Rokas A."/>
            <person name="Ruiz-Duenas F.J."/>
            <person name="Sabat G."/>
            <person name="Salamov A."/>
            <person name="Samejima M."/>
            <person name="Schmutz J."/>
            <person name="Slot J.C."/>
            <person name="St John F."/>
            <person name="Stenlid J."/>
            <person name="Sun H."/>
            <person name="Sun S."/>
            <person name="Syed K."/>
            <person name="Tsang A."/>
            <person name="Wiebenga A."/>
            <person name="Young D."/>
            <person name="Pisabarro A."/>
            <person name="Eastwood D.C."/>
            <person name="Martin F."/>
            <person name="Cullen D."/>
            <person name="Grigoriev I.V."/>
            <person name="Hibbett D.S."/>
        </authorList>
    </citation>
    <scope>NUCLEOTIDE SEQUENCE [LARGE SCALE GENOMIC DNA]</scope>
    <source>
        <strain evidence="2 3">DJM-731 SS1</strain>
    </source>
</reference>
<evidence type="ECO:0000256" key="1">
    <source>
        <dbReference type="SAM" id="MobiDB-lite"/>
    </source>
</evidence>
<dbReference type="Proteomes" id="UP000030653">
    <property type="component" value="Unassembled WGS sequence"/>
</dbReference>
<dbReference type="HOGENOM" id="CLU_1704180_0_0_1"/>
<keyword evidence="3" id="KW-1185">Reference proteome</keyword>
<dbReference type="STRING" id="1858805.M5G1J3"/>